<accession>A0A1R4GMY0</accession>
<evidence type="ECO:0000313" key="2">
    <source>
        <dbReference type="Proteomes" id="UP000195787"/>
    </source>
</evidence>
<keyword evidence="2" id="KW-1185">Reference proteome</keyword>
<proteinExistence type="predicted"/>
<name>A0A1R4GMY0_9MICO</name>
<protein>
    <submittedName>
        <fullName evidence="1">Uncharacterized protein</fullName>
    </submittedName>
</protein>
<organism evidence="1 2">
    <name type="scientific">Agrococcus casei LMG 22410</name>
    <dbReference type="NCBI Taxonomy" id="1255656"/>
    <lineage>
        <taxon>Bacteria</taxon>
        <taxon>Bacillati</taxon>
        <taxon>Actinomycetota</taxon>
        <taxon>Actinomycetes</taxon>
        <taxon>Micrococcales</taxon>
        <taxon>Microbacteriaceae</taxon>
        <taxon>Agrococcus</taxon>
    </lineage>
</organism>
<reference evidence="1 2" key="1">
    <citation type="submission" date="2017-02" db="EMBL/GenBank/DDBJ databases">
        <authorList>
            <person name="Peterson S.W."/>
        </authorList>
    </citation>
    <scope>NUCLEOTIDE SEQUENCE [LARGE SCALE GENOMIC DNA]</scope>
    <source>
        <strain evidence="1 2">LMG 22410</strain>
    </source>
</reference>
<evidence type="ECO:0000313" key="1">
    <source>
        <dbReference type="EMBL" id="SJM69455.1"/>
    </source>
</evidence>
<sequence>MVEVAGDLALKNTQERGSEWIIHTSPHSAVILCTGAAQSTEFSSCPA</sequence>
<gene>
    <name evidence="1" type="ORF">CZ674_13300</name>
</gene>
<dbReference type="Proteomes" id="UP000195787">
    <property type="component" value="Unassembled WGS sequence"/>
</dbReference>
<dbReference type="AlphaFoldDB" id="A0A1R4GMY0"/>
<dbReference type="EMBL" id="FUHU01000046">
    <property type="protein sequence ID" value="SJM69455.1"/>
    <property type="molecule type" value="Genomic_DNA"/>
</dbReference>